<evidence type="ECO:0000256" key="1">
    <source>
        <dbReference type="SAM" id="MobiDB-lite"/>
    </source>
</evidence>
<dbReference type="AlphaFoldDB" id="A0A6J4SCQ6"/>
<feature type="compositionally biased region" description="Polar residues" evidence="1">
    <location>
        <begin position="394"/>
        <end position="407"/>
    </location>
</feature>
<evidence type="ECO:0008006" key="4">
    <source>
        <dbReference type="Google" id="ProtNLM"/>
    </source>
</evidence>
<dbReference type="InterPro" id="IPR052336">
    <property type="entry name" value="MlaD_Phospholipid_Transporter"/>
</dbReference>
<keyword evidence="2" id="KW-0472">Membrane</keyword>
<keyword evidence="2" id="KW-0812">Transmembrane</keyword>
<gene>
    <name evidence="3" type="ORF">AVDCRST_MAG85-1443</name>
</gene>
<proteinExistence type="predicted"/>
<dbReference type="PANTHER" id="PTHR33371:SF4">
    <property type="entry name" value="INTERMEMBRANE PHOSPHOLIPID TRANSPORT SYSTEM BINDING PROTEIN MLAD"/>
    <property type="match status" value="1"/>
</dbReference>
<name>A0A6J4SCQ6_9ACTN</name>
<feature type="transmembrane region" description="Helical" evidence="2">
    <location>
        <begin position="12"/>
        <end position="32"/>
    </location>
</feature>
<keyword evidence="2" id="KW-1133">Transmembrane helix</keyword>
<protein>
    <recommendedName>
        <fullName evidence="4">Mce/MlaD domain-containing protein</fullName>
    </recommendedName>
</protein>
<evidence type="ECO:0000256" key="2">
    <source>
        <dbReference type="SAM" id="Phobius"/>
    </source>
</evidence>
<organism evidence="3">
    <name type="scientific">uncultured Solirubrobacteraceae bacterium</name>
    <dbReference type="NCBI Taxonomy" id="1162706"/>
    <lineage>
        <taxon>Bacteria</taxon>
        <taxon>Bacillati</taxon>
        <taxon>Actinomycetota</taxon>
        <taxon>Thermoleophilia</taxon>
        <taxon>Solirubrobacterales</taxon>
        <taxon>Solirubrobacteraceae</taxon>
        <taxon>environmental samples</taxon>
    </lineage>
</organism>
<accession>A0A6J4SCQ6</accession>
<reference evidence="3" key="1">
    <citation type="submission" date="2020-02" db="EMBL/GenBank/DDBJ databases">
        <authorList>
            <person name="Meier V. D."/>
        </authorList>
    </citation>
    <scope>NUCLEOTIDE SEQUENCE</scope>
    <source>
        <strain evidence="3">AVDCRST_MAG85</strain>
    </source>
</reference>
<sequence>MSRRPAASIVANPVLVGAVTMLIVVVAVFLAYNANNGLPFVPTKTLFAELRNGADVGRGVEVREGGYRIGVVDSLKPGRLDDGTVGALVRIKLDESAGPFPKDSRIVVRPRSPLALKIVQFERGTAKDGFEDGDNIPAAQSEIRTDLDELYDLYDAKTRTGVQGNLQGFGDAFAGRGGDLNTVIQQLPEFLGFLEPVMKNLSDERTDLPTFFKELGDAARIVAPVAEEYARSFRTQAETFDAINRDPDALQATISKSPRTLDDSVRSFREQRPLLRDTAALSRELNLASRELESALPPLNRAIEVSTPVQARSVELNKELVGAFGALRDLTSTPTTNAALRGLTATMTSLNPTLRFVGPYITVCNYWNIFWTTNAEHFTAPSPTGGAQRVLLNSGDSDQNDNLSNDMGANEPATGRYSEPQRSNPAKADSIRQYAHRNVNGANAIKGDGAADCTNGQQGYAYGANRYDTSKDRFYKRAVVDVQNGFLESPVKGPTFRKFDKAGKGIPGQLNRTRVPEGQTFTDIPGGRGDITDFHRELLARRGQAKP</sequence>
<dbReference type="PANTHER" id="PTHR33371">
    <property type="entry name" value="INTERMEMBRANE PHOSPHOLIPID TRANSPORT SYSTEM BINDING PROTEIN MLAD-RELATED"/>
    <property type="match status" value="1"/>
</dbReference>
<dbReference type="EMBL" id="CADCVT010000158">
    <property type="protein sequence ID" value="CAA9495384.1"/>
    <property type="molecule type" value="Genomic_DNA"/>
</dbReference>
<evidence type="ECO:0000313" key="3">
    <source>
        <dbReference type="EMBL" id="CAA9495384.1"/>
    </source>
</evidence>
<feature type="region of interest" description="Disordered" evidence="1">
    <location>
        <begin position="388"/>
        <end position="429"/>
    </location>
</feature>